<reference evidence="1" key="7">
    <citation type="submission" date="2006-08" db="EMBL/GenBank/DDBJ databases">
        <authorList>
            <person name="Celniker S."/>
            <person name="Carlson J."/>
            <person name="Wan K."/>
            <person name="Frise E."/>
            <person name="Hoskins R."/>
            <person name="Park S."/>
            <person name="Svirskas R."/>
            <person name="Rubin G."/>
        </authorList>
    </citation>
    <scope>NUCLEOTIDE SEQUENCE</scope>
</reference>
<dbReference type="RefSeq" id="NP_722935.1">
    <property type="nucleotide sequence ID" value="NM_164552.3"/>
</dbReference>
<dbReference type="GeneID" id="319045"/>
<reference evidence="1 5" key="1">
    <citation type="journal article" date="2000" name="Science">
        <title>The genome sequence of Drosophila melanogaster.</title>
        <authorList>
            <person name="Adams M.D."/>
            <person name="Celniker S.E."/>
            <person name="Holt R.A."/>
            <person name="Evans C.A."/>
            <person name="Gocayne J.D."/>
            <person name="Amanatides P.G."/>
            <person name="Scherer S.E."/>
            <person name="Li P.W."/>
            <person name="Hoskins R.A."/>
            <person name="Galle R.F."/>
            <person name="George R.A."/>
            <person name="Lewis S.E."/>
            <person name="Richards S."/>
            <person name="Ashburner M."/>
            <person name="Henderson S.N."/>
            <person name="Sutton G.G."/>
            <person name="Wortman J.R."/>
            <person name="Yandell M.D."/>
            <person name="Zhang Q."/>
            <person name="Chen L.X."/>
            <person name="Brandon R.C."/>
            <person name="Rogers Y.H."/>
            <person name="Blazej R.G."/>
            <person name="Champe M."/>
            <person name="Pfeiffer B.D."/>
            <person name="Wan K.H."/>
            <person name="Doyle C."/>
            <person name="Baxter E.G."/>
            <person name="Helt G."/>
            <person name="Nelson C.R."/>
            <person name="Gabor G.L."/>
            <person name="Abril J.F."/>
            <person name="Agbayani A."/>
            <person name="An H.J."/>
            <person name="Andrews-Pfannkoch C."/>
            <person name="Baldwin D."/>
            <person name="Ballew R.M."/>
            <person name="Basu A."/>
            <person name="Baxendale J."/>
            <person name="Bayraktaroglu L."/>
            <person name="Beasley E.M."/>
            <person name="Beeson K.Y."/>
            <person name="Benos P.V."/>
            <person name="Berman B.P."/>
            <person name="Bhandari D."/>
            <person name="Bolshakov S."/>
            <person name="Borkova D."/>
            <person name="Botchan M.R."/>
            <person name="Bouck J."/>
            <person name="Brokstein P."/>
            <person name="Brottier P."/>
            <person name="Burtis K.C."/>
            <person name="Busam D.A."/>
            <person name="Butler H."/>
            <person name="Cadieu E."/>
            <person name="Center A."/>
            <person name="Chandra I."/>
            <person name="Cherry J.M."/>
            <person name="Cawley S."/>
            <person name="Dahlke C."/>
            <person name="Davenport L.B."/>
            <person name="Davies P."/>
            <person name="de Pablos B."/>
            <person name="Delcher A."/>
            <person name="Deng Z."/>
            <person name="Mays A.D."/>
            <person name="Dew I."/>
            <person name="Dietz S.M."/>
            <person name="Dodson K."/>
            <person name="Doup L.E."/>
            <person name="Downes M."/>
            <person name="Dugan-Rocha S."/>
            <person name="Dunkov B.C."/>
            <person name="Dunn P."/>
            <person name="Durbin K.J."/>
            <person name="Evangelista C.C."/>
            <person name="Ferraz C."/>
            <person name="Ferriera S."/>
            <person name="Fleischmann W."/>
            <person name="Fosler C."/>
            <person name="Gabrielian A.E."/>
            <person name="Garg N.S."/>
            <person name="Gelbart W.M."/>
            <person name="Glasser K."/>
            <person name="Glodek A."/>
            <person name="Gong F."/>
            <person name="Gorrell J.H."/>
            <person name="Gu Z."/>
            <person name="Guan P."/>
            <person name="Harris M."/>
            <person name="Harris N.L."/>
            <person name="Harvey D."/>
            <person name="Heiman T.J."/>
            <person name="Hernandez J.R."/>
            <person name="Houck J."/>
            <person name="Hostin D."/>
            <person name="Houston K.A."/>
            <person name="Howland T.J."/>
            <person name="Wei M.H."/>
            <person name="Ibegwam C."/>
            <person name="Jalali M."/>
            <person name="Kalush F."/>
            <person name="Karpen G.H."/>
            <person name="Ke Z."/>
            <person name="Kennison J.A."/>
            <person name="Ketchum K.A."/>
            <person name="Kimmel B.E."/>
            <person name="Kodira C.D."/>
            <person name="Kraft C."/>
            <person name="Kravitz S."/>
            <person name="Kulp D."/>
            <person name="Lai Z."/>
            <person name="Lasko P."/>
            <person name="Lei Y."/>
            <person name="Levitsky A.A."/>
            <person name="Li J."/>
            <person name="Li Z."/>
            <person name="Liang Y."/>
            <person name="Lin X."/>
            <person name="Liu X."/>
            <person name="Mattei B."/>
            <person name="McIntosh T.C."/>
            <person name="McLeod M.P."/>
            <person name="McPherson D."/>
            <person name="Merkulov G."/>
            <person name="Milshina N.V."/>
            <person name="Mobarry C."/>
            <person name="Morris J."/>
            <person name="Moshrefi A."/>
            <person name="Mount S.M."/>
            <person name="Moy M."/>
            <person name="Murphy B."/>
            <person name="Murphy L."/>
            <person name="Muzny D.M."/>
            <person name="Nelson D.L."/>
            <person name="Nelson D.R."/>
            <person name="Nelson K.A."/>
            <person name="Nixon K."/>
            <person name="Nusskern D.R."/>
            <person name="Pacleb J.M."/>
            <person name="Palazzolo M."/>
            <person name="Pittman G.S."/>
            <person name="Pan S."/>
            <person name="Pollard J."/>
            <person name="Puri V."/>
            <person name="Reese M.G."/>
            <person name="Reinert K."/>
            <person name="Remington K."/>
            <person name="Saunders R.D."/>
            <person name="Scheeler F."/>
            <person name="Shen H."/>
            <person name="Shue B.C."/>
            <person name="Siden-Kiamos I."/>
            <person name="Simpson M."/>
            <person name="Skupski M.P."/>
            <person name="Smith T."/>
            <person name="Spier E."/>
            <person name="Spradling A.C."/>
            <person name="Stapleton M."/>
            <person name="Strong R."/>
            <person name="Sun E."/>
            <person name="Svirskas R."/>
            <person name="Tector C."/>
            <person name="Turner R."/>
            <person name="Venter E."/>
            <person name="Wang A.H."/>
            <person name="Wang X."/>
            <person name="Wang Z.Y."/>
            <person name="Wassarman D.A."/>
            <person name="Weinstock G.M."/>
            <person name="Weissenbach J."/>
            <person name="Williams S.M."/>
            <person name="WoodageT"/>
            <person name="Worley K.C."/>
            <person name="Wu D."/>
            <person name="Yang S."/>
            <person name="Yao Q.A."/>
            <person name="Ye J."/>
            <person name="Yeh R.F."/>
            <person name="Zaveri J.S."/>
            <person name="Zhan M."/>
            <person name="Zhang G."/>
            <person name="Zhao Q."/>
            <person name="Zheng L."/>
            <person name="Zheng X.H."/>
            <person name="Zhong F.N."/>
            <person name="Zhong W."/>
            <person name="Zhou X."/>
            <person name="Zhu S."/>
            <person name="Zhu X."/>
            <person name="Smith H.O."/>
            <person name="Gibbs R.A."/>
            <person name="Myers E.W."/>
            <person name="Rubin G.M."/>
            <person name="Venter J.C."/>
        </authorList>
    </citation>
    <scope>NUCLEOTIDE SEQUENCE [LARGE SCALE GENOMIC DNA]</scope>
    <source>
        <strain evidence="5">Berkeley</strain>
    </source>
</reference>
<reference evidence="1 5" key="5">
    <citation type="journal article" date="2002" name="Genome Biol.">
        <title>Heterochromatic sequences in a Drosophila whole-genome shotgun assembly.</title>
        <authorList>
            <person name="Hoskins R.A."/>
            <person name="Smith C.D."/>
            <person name="Carlson J.W."/>
            <person name="Carvalho A.B."/>
            <person name="Halpern A."/>
            <person name="Kaminker J.S."/>
            <person name="Kennedy C."/>
            <person name="Mungall C.J."/>
            <person name="Sullivan B.A."/>
            <person name="Sutton G.G."/>
            <person name="Yasuhara J.C."/>
            <person name="Wakimoto B.T."/>
            <person name="Myers E.W."/>
            <person name="Celniker S.E."/>
            <person name="Rubin G.M."/>
            <person name="Karpen G.H."/>
        </authorList>
    </citation>
    <scope>NUCLEOTIDE SEQUENCE [LARGE SCALE GENOMIC DNA]</scope>
    <source>
        <strain evidence="5">Berkeley</strain>
    </source>
</reference>
<reference evidence="1" key="15">
    <citation type="submission" date="2022-11" db="EMBL/GenBank/DDBJ databases">
        <title>Drosophila melanogaster release 4 sequence.</title>
        <authorList>
            <consortium name="Berkeley Drosophila Genome Project"/>
            <person name="Celniker S."/>
            <person name="Carlson J."/>
            <person name="Wan K."/>
            <person name="Pfeiffer B."/>
            <person name="Frise E."/>
            <person name="George R."/>
            <person name="Hoskins R."/>
            <person name="Stapleton M."/>
            <person name="Pacleb J."/>
            <person name="Park S."/>
            <person name="Svirskas R."/>
            <person name="Smith E."/>
            <person name="Yu C."/>
            <person name="Rubin G."/>
        </authorList>
    </citation>
    <scope>NUCLEOTIDE SEQUENCE</scope>
</reference>
<reference evidence="5" key="4">
    <citation type="journal article" date="2002" name="Genome Biol.">
        <title>The transposable elements of the Drosophila melanogaster euchromatin: a genomics perspective.</title>
        <authorList>
            <person name="Kaminker J.S."/>
            <person name="Bergman C.M."/>
            <person name="Kronmiller B."/>
            <person name="Carlson J."/>
            <person name="Svirskas R."/>
            <person name="Patel S."/>
            <person name="Frise E."/>
            <person name="Wheeler D.A."/>
            <person name="Lewis S.E."/>
            <person name="Rubin G.M."/>
            <person name="Ashburner M."/>
            <person name="Celniker S.E."/>
        </authorList>
    </citation>
    <scope>NUCLEOTIDE SEQUENCE [LARGE SCALE GENOMIC DNA]</scope>
    <source>
        <strain evidence="5">Berkeley</strain>
    </source>
</reference>
<dbReference type="DNASU" id="319045"/>
<dbReference type="VEuPathDB" id="VectorBase:FBgn0051955"/>
<dbReference type="HOGENOM" id="CLU_1733412_0_0_1"/>
<reference evidence="1 5" key="9">
    <citation type="journal article" date="2007" name="Science">
        <title>Sequence finishing and mapping of Drosophila melanogaster heterochromatin.</title>
        <authorList>
            <person name="Hoskins R.A."/>
            <person name="Carlson J.W."/>
            <person name="Kennedy C."/>
            <person name="Acevedo D."/>
            <person name="Evans-Holm M."/>
            <person name="Frise E."/>
            <person name="Wan K.H."/>
            <person name="Park S."/>
            <person name="Mendez-Lago M."/>
            <person name="Rossi F."/>
            <person name="Villasante A."/>
            <person name="Dimitri P."/>
            <person name="Karpen G.H."/>
            <person name="Celniker S.E."/>
        </authorList>
    </citation>
    <scope>NUCLEOTIDE SEQUENCE [LARGE SCALE GENOMIC DNA]</scope>
    <source>
        <strain evidence="5">Berkeley</strain>
    </source>
</reference>
<dbReference type="IntAct" id="Q8IQ04">
    <property type="interactions" value="70"/>
</dbReference>
<dbReference type="BioGRID-ORCS" id="319045">
    <property type="hits" value="0 hits in 1 CRISPR screen"/>
</dbReference>
<evidence type="ECO:0000313" key="4">
    <source>
        <dbReference type="FlyBase" id="FBgn0051955"/>
    </source>
</evidence>
<sequence>MEGDKVVFHSSDLPYEYLYDDEKHVSHMPDSKLSVRNILDSAYASAEGKIITRKLSRSIPPYPHAVRVKNGIRVYEYSEPRKQSYKSSLWKEAYNILHQRLDIAEPIAAKEHVRTQIHPCLHKIKGLLDPETCIKCPRCHKSISSTKVVKSFA</sequence>
<reference evidence="5" key="3">
    <citation type="journal article" date="2002" name="Genome Biol.">
        <title>Annotation of the Drosophila melanogaster euchromatic genome: a systematic review.</title>
        <authorList>
            <person name="Misra S."/>
            <person name="Crosby M.A."/>
            <person name="Mungall C.J."/>
            <person name="Matthews B.B."/>
            <person name="Campbell K.S."/>
            <person name="Hradecky P."/>
            <person name="Huang Y."/>
            <person name="Kaminker J.S."/>
            <person name="Millburn G.H."/>
            <person name="Prochnik S.E."/>
            <person name="Smith C.D."/>
            <person name="Tupy J.L."/>
            <person name="Whitfied E.J."/>
            <person name="Bayraktaroglu L."/>
            <person name="Berman B.P."/>
            <person name="Bettencourt B.R."/>
            <person name="Celniker S.E."/>
            <person name="de Grey A.D."/>
            <person name="Drysdale R.A."/>
            <person name="Harris N.L."/>
            <person name="Richter J."/>
            <person name="Russo S."/>
            <person name="Schroeder A.J."/>
            <person name="Shu S.Q."/>
            <person name="Stapleton M."/>
            <person name="Yamada C."/>
            <person name="Ashburner M."/>
            <person name="Gelbart W.M."/>
            <person name="Rubin G.M."/>
            <person name="Lewis S.E."/>
        </authorList>
    </citation>
    <scope>GENOME REANNOTATION</scope>
    <source>
        <strain evidence="5">Berkeley</strain>
    </source>
</reference>
<dbReference type="ExpressionAtlas" id="Q8IQ04">
    <property type="expression patterns" value="baseline and differential"/>
</dbReference>
<evidence type="ECO:0000313" key="1">
    <source>
        <dbReference type="EMBL" id="AAN10381.1"/>
    </source>
</evidence>
<reference evidence="1" key="16">
    <citation type="submission" date="2022-11" db="EMBL/GenBank/DDBJ databases">
        <authorList>
            <consortium name="FlyBase"/>
        </authorList>
    </citation>
    <scope>NUCLEOTIDE SEQUENCE</scope>
</reference>
<reference evidence="2" key="10">
    <citation type="submission" date="2007-03" db="EMBL/GenBank/DDBJ databases">
        <authorList>
            <person name="Stapleton M."/>
            <person name="Carlson J."/>
            <person name="Frise E."/>
            <person name="Kapadia B."/>
            <person name="Park S."/>
            <person name="Wan K."/>
            <person name="Yu C."/>
            <person name="Celniker S."/>
        </authorList>
    </citation>
    <scope>NUCLEOTIDE SEQUENCE</scope>
    <source>
        <strain evidence="2">Berkeley</strain>
    </source>
</reference>
<dbReference type="AlphaFoldDB" id="Q8IQ04"/>
<dbReference type="PaxDb" id="7227-FBpp0077229"/>
<dbReference type="EMBL" id="KX531378">
    <property type="protein sequence ID" value="ANY27188.1"/>
    <property type="molecule type" value="mRNA"/>
</dbReference>
<dbReference type="Bgee" id="FBgn0051955">
    <property type="expression patterns" value="Expressed in saliva-secreting gland and 60 other cell types or tissues"/>
</dbReference>
<reference evidence="1" key="13">
    <citation type="journal article" date="2015" name="Genome Res.">
        <title>The Release 6 reference sequence of the Drosophila melanogaster genome.</title>
        <authorList>
            <person name="Hoskins R.A."/>
            <person name="Carlson J.W."/>
            <person name="Wan K.H."/>
            <person name="Park S."/>
            <person name="Mendez I."/>
            <person name="Galle S.E."/>
            <person name="Booth B.W."/>
            <person name="Pfeiffer B.D."/>
            <person name="George R.A."/>
            <person name="Svirskas R."/>
            <person name="Krzywinski M."/>
            <person name="Schein J."/>
            <person name="Accardo M.C."/>
            <person name="Damia E."/>
            <person name="Messina G."/>
            <person name="Mendez-Lago M."/>
            <person name="de Pablos B."/>
            <person name="Demakova O.V."/>
            <person name="Andreyeva E.N."/>
            <person name="Boldyreva L.V."/>
            <person name="Marra M."/>
            <person name="Carvalho A.B."/>
            <person name="Dimitri P."/>
            <person name="Villasante A."/>
            <person name="Zhimulev I.F."/>
            <person name="Rubin G.M."/>
            <person name="Karpen G.H."/>
            <person name="Celniker S.E."/>
        </authorList>
    </citation>
    <scope>NUCLEOTIDE SEQUENCE</scope>
</reference>
<reference evidence="1 5" key="8">
    <citation type="journal article" date="2007" name="Science">
        <title>The Release 5.1 annotation of Drosophila melanogaster heterochromatin.</title>
        <authorList>
            <person name="Smith C.D."/>
            <person name="Shu S."/>
            <person name="Mungall C.J."/>
            <person name="Karpen G.H."/>
        </authorList>
    </citation>
    <scope>NUCLEOTIDE SEQUENCE [LARGE SCALE GENOMIC DNA]</scope>
    <source>
        <strain evidence="5">Berkeley</strain>
    </source>
</reference>
<name>Q8IQ04_DROME</name>
<keyword evidence="5" id="KW-1185">Reference proteome</keyword>
<dbReference type="RefSeq" id="NP_001285597.1">
    <property type="nucleotide sequence ID" value="NM_001298668.1"/>
</dbReference>
<dbReference type="RefSeq" id="NP_001285598.1">
    <property type="nucleotide sequence ID" value="NM_001298669.1"/>
</dbReference>
<dbReference type="STRING" id="7227.FBpp0311703"/>
<evidence type="ECO:0000313" key="5">
    <source>
        <dbReference type="Proteomes" id="UP000000803"/>
    </source>
</evidence>
<dbReference type="EMBL" id="BT030405">
    <property type="protein sequence ID" value="ABO52825.1"/>
    <property type="molecule type" value="mRNA"/>
</dbReference>
<evidence type="ECO:0000313" key="2">
    <source>
        <dbReference type="EMBL" id="ABO52825.1"/>
    </source>
</evidence>
<organism evidence="1 5">
    <name type="scientific">Drosophila melanogaster</name>
    <name type="common">Fruit fly</name>
    <dbReference type="NCBI Taxonomy" id="7227"/>
    <lineage>
        <taxon>Eukaryota</taxon>
        <taxon>Metazoa</taxon>
        <taxon>Ecdysozoa</taxon>
        <taxon>Arthropoda</taxon>
        <taxon>Hexapoda</taxon>
        <taxon>Insecta</taxon>
        <taxon>Pterygota</taxon>
        <taxon>Neoptera</taxon>
        <taxon>Endopterygota</taxon>
        <taxon>Diptera</taxon>
        <taxon>Brachycera</taxon>
        <taxon>Muscomorpha</taxon>
        <taxon>Ephydroidea</taxon>
        <taxon>Drosophilidae</taxon>
        <taxon>Drosophila</taxon>
        <taxon>Sophophora</taxon>
    </lineage>
</organism>
<gene>
    <name evidence="1" type="primary">Dmel\CG31955</name>
    <name evidence="1 4" type="ORF">CG31955</name>
    <name evidence="1" type="ORF">Dmel_CG31955</name>
</gene>
<reference evidence="1" key="12">
    <citation type="journal article" date="2015" name="G3 (Bethesda)">
        <title>Gene Model Annotations for Drosophila melanogaster: The Rule-Benders.</title>
        <authorList>
            <consortium name="FlyBase Consortium"/>
            <person name="Crosby M.A."/>
            <person name="Gramates L.S."/>
            <person name="Dos Santos G."/>
            <person name="Matthews B.B."/>
            <person name="St Pierre S.E."/>
            <person name="Zhou P."/>
            <person name="Schroeder A.J."/>
            <person name="Falls K."/>
            <person name="Emmert D.B."/>
            <person name="Russo S.M."/>
            <person name="Gelbart W.M."/>
            <person name="null"/>
        </authorList>
    </citation>
    <scope>NUCLEOTIDE SEQUENCE</scope>
</reference>
<dbReference type="OrthoDB" id="7831131at2759"/>
<accession>Q8IQ04</accession>
<dbReference type="UCSC" id="CG31955-RA">
    <property type="organism name" value="d. melanogaster"/>
</dbReference>
<proteinExistence type="evidence at transcript level"/>
<dbReference type="AGR" id="FB:FBgn0051955"/>
<protein>
    <submittedName>
        <fullName evidence="3">GEO11681p1</fullName>
    </submittedName>
    <submittedName>
        <fullName evidence="2">GH27221p</fullName>
    </submittedName>
</protein>
<evidence type="ECO:0000313" key="3">
    <source>
        <dbReference type="EMBL" id="ANY27188.1"/>
    </source>
</evidence>
<dbReference type="Proteomes" id="UP000000803">
    <property type="component" value="Chromosome 2L"/>
</dbReference>
<reference evidence="1 5" key="6">
    <citation type="journal article" date="2005" name="PLoS Comput. Biol.">
        <title>Combined evidence annotation of transposable elements in genome sequences.</title>
        <authorList>
            <person name="Quesneville H."/>
            <person name="Bergman C.M."/>
            <person name="Andrieu O."/>
            <person name="Autard D."/>
            <person name="Nouaud D."/>
            <person name="Ashburner M."/>
            <person name="Anxolabehere D."/>
        </authorList>
    </citation>
    <scope>NUCLEOTIDE SEQUENCE [LARGE SCALE GENOMIC DNA]</scope>
    <source>
        <strain evidence="5">Berkeley</strain>
    </source>
</reference>
<dbReference type="EMBL" id="AE014134">
    <property type="protein sequence ID" value="AHN54112.1"/>
    <property type="molecule type" value="Genomic_DNA"/>
</dbReference>
<reference evidence="1" key="11">
    <citation type="journal article" date="2015" name="G3 (Bethesda)">
        <title>Gene Model Annotations for Drosophila melanogaster: Impact of High-Throughput Data.</title>
        <authorList>
            <consortium name="FlyBase Consortium"/>
            <person name="Matthews B.B."/>
            <person name="Dos Santos G."/>
            <person name="Crosby M.A."/>
            <person name="Emmert D.B."/>
            <person name="St Pierre S.E."/>
            <person name="Gramates L.S."/>
            <person name="Zhou P."/>
            <person name="Schroeder A.J."/>
            <person name="Falls K."/>
            <person name="Strelets V."/>
            <person name="Russo S.M."/>
            <person name="Gelbart W.M."/>
            <person name="null"/>
        </authorList>
    </citation>
    <scope>NUCLEOTIDE SEQUENCE</scope>
</reference>
<dbReference type="eggNOG" id="KOG1969">
    <property type="taxonomic scope" value="Eukaryota"/>
</dbReference>
<reference evidence="3" key="14">
    <citation type="submission" date="2016-07" db="EMBL/GenBank/DDBJ databases">
        <authorList>
            <person name="Wan K."/>
            <person name="Booth B."/>
            <person name="Spirohn K."/>
            <person name="Hao T."/>
            <person name="Hu Y."/>
            <person name="Calderwood M."/>
            <person name="Hill D."/>
            <person name="Mohr S."/>
            <person name="Vidal M."/>
            <person name="Celniker S."/>
            <person name="Perrimon N."/>
        </authorList>
    </citation>
    <scope>NUCLEOTIDE SEQUENCE</scope>
</reference>
<dbReference type="InParanoid" id="Q8IQ04"/>
<dbReference type="EMBL" id="AE014134">
    <property type="protein sequence ID" value="AHN54113.1"/>
    <property type="molecule type" value="Genomic_DNA"/>
</dbReference>
<dbReference type="SMR" id="Q8IQ04"/>
<reference evidence="5" key="2">
    <citation type="journal article" date="2002" name="Genome Biol.">
        <title>Finishing a whole-genome shotgun: release 3 of the Drosophila melanogaster euchromatic genome sequence.</title>
        <authorList>
            <person name="Celniker S.E."/>
            <person name="Wheeler D.A."/>
            <person name="Kronmiller B."/>
            <person name="Carlson J.W."/>
            <person name="Halpern A."/>
            <person name="Patel S."/>
            <person name="Adams M."/>
            <person name="Champe M."/>
            <person name="Dugan S.P."/>
            <person name="Frise E."/>
            <person name="Hodgson A."/>
            <person name="George R.A."/>
            <person name="Hoskins R.A."/>
            <person name="Laverty T."/>
            <person name="Muzny D.M."/>
            <person name="Nelson C.R."/>
            <person name="Pacleb J.M."/>
            <person name="Park S."/>
            <person name="Pfeiffer B.D."/>
            <person name="Richards S."/>
            <person name="Sodergren E.J."/>
            <person name="Svirskas R."/>
            <person name="Tabor P.E."/>
            <person name="Wan K."/>
            <person name="Stapleton M."/>
            <person name="Sutton G.G."/>
            <person name="Venter C."/>
            <person name="Weinstock G."/>
            <person name="Scherer S.E."/>
            <person name="Myers E.W."/>
            <person name="Gibbs R.A."/>
            <person name="Rubin G.M."/>
        </authorList>
    </citation>
    <scope>NUCLEOTIDE SEQUENCE [LARGE SCALE GENOMIC DNA]</scope>
    <source>
        <strain evidence="5">Berkeley</strain>
    </source>
</reference>
<dbReference type="FlyBase" id="FBgn0051955">
    <property type="gene designation" value="CG31955"/>
</dbReference>
<dbReference type="OMA" id="RCIPPYP"/>
<dbReference type="EMBL" id="AE014134">
    <property type="protein sequence ID" value="AAN10381.1"/>
    <property type="molecule type" value="Genomic_DNA"/>
</dbReference>